<dbReference type="Proteomes" id="UP000828941">
    <property type="component" value="Chromosome 3"/>
</dbReference>
<sequence>MTHKQTRHSNRLRTASQPDLIAKIEVMAKRKIAYRMVVDFSHYDDMKRIERRNTVNITTTVDGYEFTLTEESLGDILGVPVNGNRIYCSKRWDKKSIGVLFARAMEIIADAPIDSMKTQRPSLRGANSVTKTMGHIVKMAIMPKLGNLSRPSYNKLTAKDTRSQSVLPYGMILSRIFKQHTAIDTTAYSYTPMPRNNVIKKLLASSSSESFQEFLIKCVVSKIDRMAIELDLLKKEVAELKANRTLEKSDSETYSHEDDDFEDVEVDADFEEE</sequence>
<reference evidence="1 2" key="1">
    <citation type="journal article" date="2022" name="DNA Res.">
        <title>Chromosomal-level genome assembly of the orchid tree Bauhinia variegata (Leguminosae; Cercidoideae) supports the allotetraploid origin hypothesis of Bauhinia.</title>
        <authorList>
            <person name="Zhong Y."/>
            <person name="Chen Y."/>
            <person name="Zheng D."/>
            <person name="Pang J."/>
            <person name="Liu Y."/>
            <person name="Luo S."/>
            <person name="Meng S."/>
            <person name="Qian L."/>
            <person name="Wei D."/>
            <person name="Dai S."/>
            <person name="Zhou R."/>
        </authorList>
    </citation>
    <scope>NUCLEOTIDE SEQUENCE [LARGE SCALE GENOMIC DNA]</scope>
    <source>
        <strain evidence="1">BV-YZ2020</strain>
    </source>
</reference>
<evidence type="ECO:0000313" key="2">
    <source>
        <dbReference type="Proteomes" id="UP000828941"/>
    </source>
</evidence>
<keyword evidence="2" id="KW-1185">Reference proteome</keyword>
<evidence type="ECO:0000313" key="1">
    <source>
        <dbReference type="EMBL" id="KAI4351286.1"/>
    </source>
</evidence>
<proteinExistence type="predicted"/>
<protein>
    <submittedName>
        <fullName evidence="1">Uncharacterized protein</fullName>
    </submittedName>
</protein>
<dbReference type="EMBL" id="CM039428">
    <property type="protein sequence ID" value="KAI4351286.1"/>
    <property type="molecule type" value="Genomic_DNA"/>
</dbReference>
<name>A0ACB9PUL9_BAUVA</name>
<accession>A0ACB9PUL9</accession>
<gene>
    <name evidence="1" type="ORF">L6164_005662</name>
</gene>
<organism evidence="1 2">
    <name type="scientific">Bauhinia variegata</name>
    <name type="common">Purple orchid tree</name>
    <name type="synonym">Phanera variegata</name>
    <dbReference type="NCBI Taxonomy" id="167791"/>
    <lineage>
        <taxon>Eukaryota</taxon>
        <taxon>Viridiplantae</taxon>
        <taxon>Streptophyta</taxon>
        <taxon>Embryophyta</taxon>
        <taxon>Tracheophyta</taxon>
        <taxon>Spermatophyta</taxon>
        <taxon>Magnoliopsida</taxon>
        <taxon>eudicotyledons</taxon>
        <taxon>Gunneridae</taxon>
        <taxon>Pentapetalae</taxon>
        <taxon>rosids</taxon>
        <taxon>fabids</taxon>
        <taxon>Fabales</taxon>
        <taxon>Fabaceae</taxon>
        <taxon>Cercidoideae</taxon>
        <taxon>Cercideae</taxon>
        <taxon>Bauhiniinae</taxon>
        <taxon>Bauhinia</taxon>
    </lineage>
</organism>
<comment type="caution">
    <text evidence="1">The sequence shown here is derived from an EMBL/GenBank/DDBJ whole genome shotgun (WGS) entry which is preliminary data.</text>
</comment>